<keyword evidence="3" id="KW-1185">Reference proteome</keyword>
<protein>
    <submittedName>
        <fullName evidence="2">Uncharacterized protein</fullName>
    </submittedName>
</protein>
<proteinExistence type="predicted"/>
<reference evidence="2 3" key="1">
    <citation type="submission" date="2024-02" db="EMBL/GenBank/DDBJ databases">
        <authorList>
            <person name="Chen Y."/>
            <person name="Shah S."/>
            <person name="Dougan E. K."/>
            <person name="Thang M."/>
            <person name="Chan C."/>
        </authorList>
    </citation>
    <scope>NUCLEOTIDE SEQUENCE [LARGE SCALE GENOMIC DNA]</scope>
</reference>
<evidence type="ECO:0000313" key="3">
    <source>
        <dbReference type="Proteomes" id="UP001642484"/>
    </source>
</evidence>
<gene>
    <name evidence="2" type="ORF">CCMP2556_LOCUS37245</name>
</gene>
<feature type="compositionally biased region" description="Basic and acidic residues" evidence="1">
    <location>
        <begin position="24"/>
        <end position="35"/>
    </location>
</feature>
<name>A0ABP0PLL5_9DINO</name>
<evidence type="ECO:0000256" key="1">
    <source>
        <dbReference type="SAM" id="MobiDB-lite"/>
    </source>
</evidence>
<evidence type="ECO:0000313" key="2">
    <source>
        <dbReference type="EMBL" id="CAK9075620.1"/>
    </source>
</evidence>
<dbReference type="Proteomes" id="UP001642484">
    <property type="component" value="Unassembled WGS sequence"/>
</dbReference>
<feature type="region of interest" description="Disordered" evidence="1">
    <location>
        <begin position="24"/>
        <end position="71"/>
    </location>
</feature>
<comment type="caution">
    <text evidence="2">The sequence shown here is derived from an EMBL/GenBank/DDBJ whole genome shotgun (WGS) entry which is preliminary data.</text>
</comment>
<accession>A0ABP0PLL5</accession>
<sequence length="188" mass="20938">SKCRVCPSAFHVPVSSAMEQMLPREQEGLPRRDPVGVRLNGKSASERSLDLHSMASSASSWTAGPPVPTRSMPRGRLMGMPKGNEELFEVAHEGVQRLSEHVADSEQKALQMAKEVIDEMRRPQELDDEVANGSLTWEEIALPQHTRIALFHCHITRATSRVIAPIQRISLRVISLDLLVRSKGERAF</sequence>
<feature type="non-terminal residue" evidence="2">
    <location>
        <position position="1"/>
    </location>
</feature>
<organism evidence="2 3">
    <name type="scientific">Durusdinium trenchii</name>
    <dbReference type="NCBI Taxonomy" id="1381693"/>
    <lineage>
        <taxon>Eukaryota</taxon>
        <taxon>Sar</taxon>
        <taxon>Alveolata</taxon>
        <taxon>Dinophyceae</taxon>
        <taxon>Suessiales</taxon>
        <taxon>Symbiodiniaceae</taxon>
        <taxon>Durusdinium</taxon>
    </lineage>
</organism>
<dbReference type="EMBL" id="CAXAMN010023155">
    <property type="protein sequence ID" value="CAK9075620.1"/>
    <property type="molecule type" value="Genomic_DNA"/>
</dbReference>